<evidence type="ECO:0000313" key="1">
    <source>
        <dbReference type="EMBL" id="KKL54563.1"/>
    </source>
</evidence>
<dbReference type="EMBL" id="LAZR01031154">
    <property type="protein sequence ID" value="KKL54563.1"/>
    <property type="molecule type" value="Genomic_DNA"/>
</dbReference>
<protein>
    <submittedName>
        <fullName evidence="1">Uncharacterized protein</fullName>
    </submittedName>
</protein>
<feature type="non-terminal residue" evidence="1">
    <location>
        <position position="1"/>
    </location>
</feature>
<organism evidence="1">
    <name type="scientific">marine sediment metagenome</name>
    <dbReference type="NCBI Taxonomy" id="412755"/>
    <lineage>
        <taxon>unclassified sequences</taxon>
        <taxon>metagenomes</taxon>
        <taxon>ecological metagenomes</taxon>
    </lineage>
</organism>
<accession>A0A0F9CYT3</accession>
<comment type="caution">
    <text evidence="1">The sequence shown here is derived from an EMBL/GenBank/DDBJ whole genome shotgun (WGS) entry which is preliminary data.</text>
</comment>
<dbReference type="Pfam" id="PF25209">
    <property type="entry name" value="Phage_capsid_4"/>
    <property type="match status" value="1"/>
</dbReference>
<gene>
    <name evidence="1" type="ORF">LCGC14_2264150</name>
</gene>
<dbReference type="AlphaFoldDB" id="A0A0F9CYT3"/>
<reference evidence="1" key="1">
    <citation type="journal article" date="2015" name="Nature">
        <title>Complex archaea that bridge the gap between prokaryotes and eukaryotes.</title>
        <authorList>
            <person name="Spang A."/>
            <person name="Saw J.H."/>
            <person name="Jorgensen S.L."/>
            <person name="Zaremba-Niedzwiedzka K."/>
            <person name="Martijn J."/>
            <person name="Lind A.E."/>
            <person name="van Eijk R."/>
            <person name="Schleper C."/>
            <person name="Guy L."/>
            <person name="Ettema T.J."/>
        </authorList>
    </citation>
    <scope>NUCLEOTIDE SEQUENCE</scope>
</reference>
<sequence length="240" mass="26703">TYDSAIQGFDKTLTPLQYSLGFKISRLAFDDDRLGALKNMASDLGWSWTESRNILSADVINNGYSGALTGPDGVVLFSTAHLREDGVTFRNRLATDADFSPTSLRTAFVDFRNFRDGRGKRLNLKPEAIMSPPDNWFDIAEVLQSSDRPDTANRATNVSRSFFEGGVLRQLPPNDYITDTDSWVLVGPKEDHGLIFLEREKFTVETDVDFDTRTLKTAAWGRFDVDWVNNGVGIFASAGA</sequence>
<proteinExistence type="predicted"/>
<name>A0A0F9CYT3_9ZZZZ</name>